<gene>
    <name evidence="1" type="ORF">PG999_004520</name>
</gene>
<proteinExistence type="predicted"/>
<accession>A0AAW0QZH1</accession>
<reference evidence="1 2" key="1">
    <citation type="submission" date="2023-01" db="EMBL/GenBank/DDBJ databases">
        <title>Analysis of 21 Apiospora genomes using comparative genomics revels a genus with tremendous synthesis potential of carbohydrate active enzymes and secondary metabolites.</title>
        <authorList>
            <person name="Sorensen T."/>
        </authorList>
    </citation>
    <scope>NUCLEOTIDE SEQUENCE [LARGE SCALE GENOMIC DNA]</scope>
    <source>
        <strain evidence="1 2">CBS 117206</strain>
    </source>
</reference>
<protein>
    <submittedName>
        <fullName evidence="1">Uncharacterized protein</fullName>
    </submittedName>
</protein>
<keyword evidence="2" id="KW-1185">Reference proteome</keyword>
<evidence type="ECO:0000313" key="2">
    <source>
        <dbReference type="Proteomes" id="UP001392437"/>
    </source>
</evidence>
<name>A0AAW0QZH1_9PEZI</name>
<dbReference type="Proteomes" id="UP001392437">
    <property type="component" value="Unassembled WGS sequence"/>
</dbReference>
<organism evidence="1 2">
    <name type="scientific">Apiospora kogelbergensis</name>
    <dbReference type="NCBI Taxonomy" id="1337665"/>
    <lineage>
        <taxon>Eukaryota</taxon>
        <taxon>Fungi</taxon>
        <taxon>Dikarya</taxon>
        <taxon>Ascomycota</taxon>
        <taxon>Pezizomycotina</taxon>
        <taxon>Sordariomycetes</taxon>
        <taxon>Xylariomycetidae</taxon>
        <taxon>Amphisphaeriales</taxon>
        <taxon>Apiosporaceae</taxon>
        <taxon>Apiospora</taxon>
    </lineage>
</organism>
<sequence>MQIVSAIRYLLSLPTDARAADVRVASNGTVKITLDLSGRLSTDLSRRGEMHRFMVSYVEQIMAGVVRKGFYWSYDAADFLDILYAGQLPPMIVRDHSMPYEQERLTLHSIPSSTSRGLLLACRVLFVWLRAKHW</sequence>
<comment type="caution">
    <text evidence="1">The sequence shown here is derived from an EMBL/GenBank/DDBJ whole genome shotgun (WGS) entry which is preliminary data.</text>
</comment>
<evidence type="ECO:0000313" key="1">
    <source>
        <dbReference type="EMBL" id="KAK8120400.1"/>
    </source>
</evidence>
<dbReference type="AlphaFoldDB" id="A0AAW0QZH1"/>
<dbReference type="EMBL" id="JAQQWP010000004">
    <property type="protein sequence ID" value="KAK8120400.1"/>
    <property type="molecule type" value="Genomic_DNA"/>
</dbReference>